<dbReference type="EMBL" id="JYNY01000092">
    <property type="protein sequence ID" value="KJJ85694.1"/>
    <property type="molecule type" value="Genomic_DNA"/>
</dbReference>
<feature type="compositionally biased region" description="Polar residues" evidence="1">
    <location>
        <begin position="128"/>
        <end position="141"/>
    </location>
</feature>
<sequence length="141" mass="14671">MKNKVILILVITAITLLPCQFSFSGNNDSSDFLRSGLLGAGAGAVGGAASGAKGGEVWKGALAGAGVNIIGGALLDSLSGEKTRNVQEVDSAQPRAAYSGGYEDGYRNGYKSGYTEGYREGLRESARGDNQQNYSNYPPNR</sequence>
<feature type="region of interest" description="Disordered" evidence="1">
    <location>
        <begin position="117"/>
        <end position="141"/>
    </location>
</feature>
<feature type="compositionally biased region" description="Basic and acidic residues" evidence="1">
    <location>
        <begin position="117"/>
        <end position="127"/>
    </location>
</feature>
<reference evidence="2 3" key="1">
    <citation type="submission" date="2015-02" db="EMBL/GenBank/DDBJ databases">
        <title>Single-cell genomics of uncultivated deep-branching MTB reveals a conserved set of magnetosome genes.</title>
        <authorList>
            <person name="Kolinko S."/>
            <person name="Richter M."/>
            <person name="Glockner F.O."/>
            <person name="Brachmann A."/>
            <person name="Schuler D."/>
        </authorList>
    </citation>
    <scope>NUCLEOTIDE SEQUENCE [LARGE SCALE GENOMIC DNA]</scope>
    <source>
        <strain evidence="2">SKK-01</strain>
    </source>
</reference>
<accession>A0A0F0CUK4</accession>
<keyword evidence="3" id="KW-1185">Reference proteome</keyword>
<evidence type="ECO:0000256" key="1">
    <source>
        <dbReference type="SAM" id="MobiDB-lite"/>
    </source>
</evidence>
<protein>
    <submittedName>
        <fullName evidence="2">Secreted protein</fullName>
    </submittedName>
</protein>
<dbReference type="Proteomes" id="UP000033428">
    <property type="component" value="Unassembled WGS sequence"/>
</dbReference>
<organism evidence="2 3">
    <name type="scientific">Candidatus Omnitrophus magneticus</name>
    <dbReference type="NCBI Taxonomy" id="1609969"/>
    <lineage>
        <taxon>Bacteria</taxon>
        <taxon>Pseudomonadati</taxon>
        <taxon>Candidatus Omnitrophota</taxon>
        <taxon>Candidatus Omnitrophus</taxon>
    </lineage>
</organism>
<gene>
    <name evidence="2" type="ORF">OMAG_000456</name>
</gene>
<evidence type="ECO:0000313" key="3">
    <source>
        <dbReference type="Proteomes" id="UP000033428"/>
    </source>
</evidence>
<dbReference type="AlphaFoldDB" id="A0A0F0CUK4"/>
<name>A0A0F0CUK4_9BACT</name>
<evidence type="ECO:0000313" key="2">
    <source>
        <dbReference type="EMBL" id="KJJ85694.1"/>
    </source>
</evidence>
<proteinExistence type="predicted"/>
<comment type="caution">
    <text evidence="2">The sequence shown here is derived from an EMBL/GenBank/DDBJ whole genome shotgun (WGS) entry which is preliminary data.</text>
</comment>